<evidence type="ECO:0000313" key="4">
    <source>
        <dbReference type="Proteomes" id="UP000468581"/>
    </source>
</evidence>
<sequence>MKKTFLIFTVLLAMSLSFSSCSKDDVGEGNGLGEQAEAGHNEGPGSGEESGTQLGLNETFDMVRNGVRLIMSYNSQNQTFEGTIENTTNSTISQVRVEVHLSNGVELGPTTPVNLAPGEIQNVSLSASGQNFNRWSPHAETGNSGS</sequence>
<keyword evidence="4" id="KW-1185">Reference proteome</keyword>
<feature type="region of interest" description="Disordered" evidence="1">
    <location>
        <begin position="24"/>
        <end position="53"/>
    </location>
</feature>
<evidence type="ECO:0000313" key="3">
    <source>
        <dbReference type="EMBL" id="NER13584.1"/>
    </source>
</evidence>
<dbReference type="Proteomes" id="UP000468581">
    <property type="component" value="Unassembled WGS sequence"/>
</dbReference>
<gene>
    <name evidence="3" type="ORF">GWK08_09060</name>
</gene>
<reference evidence="3 4" key="1">
    <citation type="submission" date="2020-01" db="EMBL/GenBank/DDBJ databases">
        <title>Leptobacterium flavescens.</title>
        <authorList>
            <person name="Wang G."/>
        </authorList>
    </citation>
    <scope>NUCLEOTIDE SEQUENCE [LARGE SCALE GENOMIC DNA]</scope>
    <source>
        <strain evidence="3 4">KCTC 22160</strain>
    </source>
</reference>
<evidence type="ECO:0000256" key="2">
    <source>
        <dbReference type="SAM" id="SignalP"/>
    </source>
</evidence>
<accession>A0A6P0UK33</accession>
<proteinExistence type="predicted"/>
<dbReference type="PROSITE" id="PS51257">
    <property type="entry name" value="PROKAR_LIPOPROTEIN"/>
    <property type="match status" value="1"/>
</dbReference>
<comment type="caution">
    <text evidence="3">The sequence shown here is derived from an EMBL/GenBank/DDBJ whole genome shotgun (WGS) entry which is preliminary data.</text>
</comment>
<feature type="signal peptide" evidence="2">
    <location>
        <begin position="1"/>
        <end position="22"/>
    </location>
</feature>
<evidence type="ECO:0000256" key="1">
    <source>
        <dbReference type="SAM" id="MobiDB-lite"/>
    </source>
</evidence>
<dbReference type="InterPro" id="IPR047676">
    <property type="entry name" value="FxLYD_dom"/>
</dbReference>
<dbReference type="AlphaFoldDB" id="A0A6P0UK33"/>
<feature type="chain" id="PRO_5026802564" evidence="2">
    <location>
        <begin position="23"/>
        <end position="146"/>
    </location>
</feature>
<protein>
    <submittedName>
        <fullName evidence="3">Uncharacterized protein</fullName>
    </submittedName>
</protein>
<organism evidence="3 4">
    <name type="scientific">Leptobacterium flavescens</name>
    <dbReference type="NCBI Taxonomy" id="472055"/>
    <lineage>
        <taxon>Bacteria</taxon>
        <taxon>Pseudomonadati</taxon>
        <taxon>Bacteroidota</taxon>
        <taxon>Flavobacteriia</taxon>
        <taxon>Flavobacteriales</taxon>
        <taxon>Flavobacteriaceae</taxon>
        <taxon>Leptobacterium</taxon>
    </lineage>
</organism>
<dbReference type="NCBIfam" id="NF038353">
    <property type="entry name" value="FxLYD_dom"/>
    <property type="match status" value="1"/>
</dbReference>
<name>A0A6P0UK33_9FLAO</name>
<keyword evidence="2" id="KW-0732">Signal</keyword>
<dbReference type="RefSeq" id="WP_163606628.1">
    <property type="nucleotide sequence ID" value="NZ_JAABOO010000002.1"/>
</dbReference>
<dbReference type="EMBL" id="JAABOO010000002">
    <property type="protein sequence ID" value="NER13584.1"/>
    <property type="molecule type" value="Genomic_DNA"/>
</dbReference>